<dbReference type="Proteomes" id="UP000076722">
    <property type="component" value="Unassembled WGS sequence"/>
</dbReference>
<keyword evidence="1" id="KW-0472">Membrane</keyword>
<dbReference type="OrthoDB" id="3046318at2759"/>
<accession>A0A164SH59</accession>
<feature type="transmembrane region" description="Helical" evidence="1">
    <location>
        <begin position="158"/>
        <end position="180"/>
    </location>
</feature>
<keyword evidence="1" id="KW-0812">Transmembrane</keyword>
<feature type="transmembrane region" description="Helical" evidence="1">
    <location>
        <begin position="201"/>
        <end position="220"/>
    </location>
</feature>
<sequence length="280" mass="31234">MLSPSQQVQIFLAIQLLGGHIGLPLLIITFFFMKKSRSIVVTQFCVSWVIFSVSFSLLMYRTTPLKAESSQGLCLLSEAMTNGAVVMTSLSTLTFLLNAPALVFYFTALVLAYSPYIAFLAPFFVTYALSAPSDGQQGDNTFGQDYCINSGDMWIPVYLISIAILGLATILDAIVLWSVFRRAKAEPALEIKYLRRMIIKLSLFSAYRIVSTILVLLVMVDDRSSSRRVPHVVYKIGCPSNLEIMAIVPVSPIVNVQLRRFRTSDQIRSELPELPDRISK</sequence>
<organism evidence="2 3">
    <name type="scientific">Sistotremastrum niveocremeum HHB9708</name>
    <dbReference type="NCBI Taxonomy" id="1314777"/>
    <lineage>
        <taxon>Eukaryota</taxon>
        <taxon>Fungi</taxon>
        <taxon>Dikarya</taxon>
        <taxon>Basidiomycota</taxon>
        <taxon>Agaricomycotina</taxon>
        <taxon>Agaricomycetes</taxon>
        <taxon>Sistotremastrales</taxon>
        <taxon>Sistotremastraceae</taxon>
        <taxon>Sertulicium</taxon>
        <taxon>Sertulicium niveocremeum</taxon>
    </lineage>
</organism>
<evidence type="ECO:0000256" key="1">
    <source>
        <dbReference type="SAM" id="Phobius"/>
    </source>
</evidence>
<keyword evidence="3" id="KW-1185">Reference proteome</keyword>
<feature type="transmembrane region" description="Helical" evidence="1">
    <location>
        <begin position="79"/>
        <end position="97"/>
    </location>
</feature>
<dbReference type="AlphaFoldDB" id="A0A164SH59"/>
<protein>
    <recommendedName>
        <fullName evidence="4">G-protein coupled receptors family 1 profile domain-containing protein</fullName>
    </recommendedName>
</protein>
<name>A0A164SH59_9AGAM</name>
<evidence type="ECO:0008006" key="4">
    <source>
        <dbReference type="Google" id="ProtNLM"/>
    </source>
</evidence>
<dbReference type="EMBL" id="KV419415">
    <property type="protein sequence ID" value="KZS91477.1"/>
    <property type="molecule type" value="Genomic_DNA"/>
</dbReference>
<proteinExistence type="predicted"/>
<evidence type="ECO:0000313" key="3">
    <source>
        <dbReference type="Proteomes" id="UP000076722"/>
    </source>
</evidence>
<feature type="transmembrane region" description="Helical" evidence="1">
    <location>
        <begin position="39"/>
        <end position="59"/>
    </location>
</feature>
<keyword evidence="1" id="KW-1133">Transmembrane helix</keyword>
<evidence type="ECO:0000313" key="2">
    <source>
        <dbReference type="EMBL" id="KZS91477.1"/>
    </source>
</evidence>
<feature type="transmembrane region" description="Helical" evidence="1">
    <location>
        <begin position="104"/>
        <end position="125"/>
    </location>
</feature>
<reference evidence="2 3" key="1">
    <citation type="journal article" date="2016" name="Mol. Biol. Evol.">
        <title>Comparative Genomics of Early-Diverging Mushroom-Forming Fungi Provides Insights into the Origins of Lignocellulose Decay Capabilities.</title>
        <authorList>
            <person name="Nagy L.G."/>
            <person name="Riley R."/>
            <person name="Tritt A."/>
            <person name="Adam C."/>
            <person name="Daum C."/>
            <person name="Floudas D."/>
            <person name="Sun H."/>
            <person name="Yadav J.S."/>
            <person name="Pangilinan J."/>
            <person name="Larsson K.H."/>
            <person name="Matsuura K."/>
            <person name="Barry K."/>
            <person name="Labutti K."/>
            <person name="Kuo R."/>
            <person name="Ohm R.A."/>
            <person name="Bhattacharya S.S."/>
            <person name="Shirouzu T."/>
            <person name="Yoshinaga Y."/>
            <person name="Martin F.M."/>
            <person name="Grigoriev I.V."/>
            <person name="Hibbett D.S."/>
        </authorList>
    </citation>
    <scope>NUCLEOTIDE SEQUENCE [LARGE SCALE GENOMIC DNA]</scope>
    <source>
        <strain evidence="2 3">HHB9708</strain>
    </source>
</reference>
<feature type="transmembrane region" description="Helical" evidence="1">
    <location>
        <begin position="12"/>
        <end position="32"/>
    </location>
</feature>
<gene>
    <name evidence="2" type="ORF">SISNIDRAFT_496552</name>
</gene>